<dbReference type="PROSITE" id="PS00018">
    <property type="entry name" value="EF_HAND_1"/>
    <property type="match status" value="1"/>
</dbReference>
<keyword evidence="4" id="KW-1185">Reference proteome</keyword>
<dbReference type="SUPFAM" id="SSF47473">
    <property type="entry name" value="EF-hand"/>
    <property type="match status" value="1"/>
</dbReference>
<dbReference type="Pfam" id="PF13202">
    <property type="entry name" value="EF-hand_5"/>
    <property type="match status" value="1"/>
</dbReference>
<dbReference type="InterPro" id="IPR018247">
    <property type="entry name" value="EF_Hand_1_Ca_BS"/>
</dbReference>
<name>A0A437Q6B8_9GAMM</name>
<feature type="chain" id="PRO_5019231478" evidence="1">
    <location>
        <begin position="19"/>
        <end position="75"/>
    </location>
</feature>
<sequence length="75" mass="8053">MKKTIAIAAAIFSSTLMAQPEGGSDMFQALDADNNQAISSEEAQAYEPVLAKFKALDSNQDGELSRAEFEQLLQG</sequence>
<dbReference type="InterPro" id="IPR011992">
    <property type="entry name" value="EF-hand-dom_pair"/>
</dbReference>
<feature type="domain" description="EF-hand" evidence="2">
    <location>
        <begin position="44"/>
        <end position="75"/>
    </location>
</feature>
<gene>
    <name evidence="3" type="ORF">EOE65_13460</name>
</gene>
<dbReference type="Gene3D" id="1.10.238.10">
    <property type="entry name" value="EF-hand"/>
    <property type="match status" value="1"/>
</dbReference>
<keyword evidence="1" id="KW-0732">Signal</keyword>
<dbReference type="AlphaFoldDB" id="A0A437Q6B8"/>
<comment type="caution">
    <text evidence="3">The sequence shown here is derived from an EMBL/GenBank/DDBJ whole genome shotgun (WGS) entry which is preliminary data.</text>
</comment>
<dbReference type="InterPro" id="IPR002048">
    <property type="entry name" value="EF_hand_dom"/>
</dbReference>
<dbReference type="GO" id="GO:0005509">
    <property type="term" value="F:calcium ion binding"/>
    <property type="evidence" value="ECO:0007669"/>
    <property type="project" value="InterPro"/>
</dbReference>
<dbReference type="PROSITE" id="PS50222">
    <property type="entry name" value="EF_HAND_2"/>
    <property type="match status" value="1"/>
</dbReference>
<organism evidence="3 4">
    <name type="scientific">Neptunomonas marina</name>
    <dbReference type="NCBI Taxonomy" id="1815562"/>
    <lineage>
        <taxon>Bacteria</taxon>
        <taxon>Pseudomonadati</taxon>
        <taxon>Pseudomonadota</taxon>
        <taxon>Gammaproteobacteria</taxon>
        <taxon>Oceanospirillales</taxon>
        <taxon>Oceanospirillaceae</taxon>
        <taxon>Neptunomonas</taxon>
    </lineage>
</organism>
<evidence type="ECO:0000313" key="4">
    <source>
        <dbReference type="Proteomes" id="UP000282818"/>
    </source>
</evidence>
<evidence type="ECO:0000313" key="3">
    <source>
        <dbReference type="EMBL" id="RVU30054.1"/>
    </source>
</evidence>
<proteinExistence type="predicted"/>
<protein>
    <submittedName>
        <fullName evidence="3">EF-hand domain-containing protein</fullName>
    </submittedName>
</protein>
<evidence type="ECO:0000259" key="2">
    <source>
        <dbReference type="PROSITE" id="PS50222"/>
    </source>
</evidence>
<feature type="signal peptide" evidence="1">
    <location>
        <begin position="1"/>
        <end position="18"/>
    </location>
</feature>
<accession>A0A437Q6B8</accession>
<reference evidence="3 4" key="1">
    <citation type="submission" date="2019-01" db="EMBL/GenBank/DDBJ databases">
        <authorList>
            <person name="Chen W.-M."/>
        </authorList>
    </citation>
    <scope>NUCLEOTIDE SEQUENCE [LARGE SCALE GENOMIC DNA]</scope>
    <source>
        <strain evidence="3 4">HPM-16</strain>
    </source>
</reference>
<dbReference type="EMBL" id="SACQ01000006">
    <property type="protein sequence ID" value="RVU30054.1"/>
    <property type="molecule type" value="Genomic_DNA"/>
</dbReference>
<dbReference type="RefSeq" id="WP_127694839.1">
    <property type="nucleotide sequence ID" value="NZ_SACQ01000006.1"/>
</dbReference>
<evidence type="ECO:0000256" key="1">
    <source>
        <dbReference type="SAM" id="SignalP"/>
    </source>
</evidence>
<dbReference type="Proteomes" id="UP000282818">
    <property type="component" value="Unassembled WGS sequence"/>
</dbReference>